<dbReference type="EMBL" id="CADCTR010002741">
    <property type="protein sequence ID" value="CAA9367883.1"/>
    <property type="molecule type" value="Genomic_DNA"/>
</dbReference>
<protein>
    <submittedName>
        <fullName evidence="2">Uncharacterized protein</fullName>
    </submittedName>
</protein>
<proteinExistence type="predicted"/>
<sequence length="38" mass="4461">MRRPRLSPSAISSERIIYGQGIPRAHKDQRSIDRIERN</sequence>
<reference evidence="2" key="1">
    <citation type="submission" date="2020-02" db="EMBL/GenBank/DDBJ databases">
        <authorList>
            <person name="Meier V. D."/>
        </authorList>
    </citation>
    <scope>NUCLEOTIDE SEQUENCE</scope>
    <source>
        <strain evidence="2">AVDCRST_MAG93</strain>
    </source>
</reference>
<evidence type="ECO:0000256" key="1">
    <source>
        <dbReference type="SAM" id="MobiDB-lite"/>
    </source>
</evidence>
<feature type="region of interest" description="Disordered" evidence="1">
    <location>
        <begin position="1"/>
        <end position="38"/>
    </location>
</feature>
<feature type="compositionally biased region" description="Basic and acidic residues" evidence="1">
    <location>
        <begin position="25"/>
        <end position="38"/>
    </location>
</feature>
<gene>
    <name evidence="2" type="ORF">AVDCRST_MAG93-8136</name>
</gene>
<dbReference type="AlphaFoldDB" id="A0A6J4MVK7"/>
<name>A0A6J4MVK7_9CHLR</name>
<evidence type="ECO:0000313" key="2">
    <source>
        <dbReference type="EMBL" id="CAA9367883.1"/>
    </source>
</evidence>
<accession>A0A6J4MVK7</accession>
<organism evidence="2">
    <name type="scientific">uncultured Chloroflexia bacterium</name>
    <dbReference type="NCBI Taxonomy" id="1672391"/>
    <lineage>
        <taxon>Bacteria</taxon>
        <taxon>Bacillati</taxon>
        <taxon>Chloroflexota</taxon>
        <taxon>Chloroflexia</taxon>
        <taxon>environmental samples</taxon>
    </lineage>
</organism>